<dbReference type="InterPro" id="IPR008927">
    <property type="entry name" value="6-PGluconate_DH-like_C_sf"/>
</dbReference>
<dbReference type="SUPFAM" id="SSF51735">
    <property type="entry name" value="NAD(P)-binding Rossmann-fold domains"/>
    <property type="match status" value="1"/>
</dbReference>
<evidence type="ECO:0000313" key="6">
    <source>
        <dbReference type="Proteomes" id="UP001320119"/>
    </source>
</evidence>
<dbReference type="SUPFAM" id="SSF48179">
    <property type="entry name" value="6-phosphogluconate dehydrogenase C-terminal domain-like"/>
    <property type="match status" value="1"/>
</dbReference>
<feature type="domain" description="Mannitol dehydrogenase C-terminal" evidence="4">
    <location>
        <begin position="287"/>
        <end position="472"/>
    </location>
</feature>
<name>A0AAN1WH94_9GAMM</name>
<dbReference type="GO" id="GO:0019594">
    <property type="term" value="P:mannitol metabolic process"/>
    <property type="evidence" value="ECO:0007669"/>
    <property type="project" value="InterPro"/>
</dbReference>
<dbReference type="PANTHER" id="PTHR43362:SF1">
    <property type="entry name" value="MANNITOL DEHYDROGENASE 2-RELATED"/>
    <property type="match status" value="1"/>
</dbReference>
<dbReference type="Gene3D" id="1.10.1040.10">
    <property type="entry name" value="N-(1-d-carboxylethyl)-l-norvaline Dehydrogenase, domain 2"/>
    <property type="match status" value="1"/>
</dbReference>
<dbReference type="InterPro" id="IPR036291">
    <property type="entry name" value="NAD(P)-bd_dom_sf"/>
</dbReference>
<evidence type="ECO:0000259" key="4">
    <source>
        <dbReference type="Pfam" id="PF08125"/>
    </source>
</evidence>
<feature type="domain" description="Mannitol dehydrogenase N-terminal" evidence="3">
    <location>
        <begin position="22"/>
        <end position="277"/>
    </location>
</feature>
<dbReference type="EC" id="1.1.1.57" evidence="5"/>
<dbReference type="Pfam" id="PF08125">
    <property type="entry name" value="Mannitol_dh_C"/>
    <property type="match status" value="1"/>
</dbReference>
<proteinExistence type="predicted"/>
<dbReference type="PANTHER" id="PTHR43362">
    <property type="entry name" value="MANNITOL DEHYDROGENASE DSF1-RELATED"/>
    <property type="match status" value="1"/>
</dbReference>
<dbReference type="Pfam" id="PF01232">
    <property type="entry name" value="Mannitol_dh"/>
    <property type="match status" value="1"/>
</dbReference>
<dbReference type="AlphaFoldDB" id="A0AAN1WH94"/>
<dbReference type="InterPro" id="IPR013328">
    <property type="entry name" value="6PGD_dom2"/>
</dbReference>
<dbReference type="GO" id="GO:0008866">
    <property type="term" value="F:fructuronate reductase activity"/>
    <property type="evidence" value="ECO:0007669"/>
    <property type="project" value="UniProtKB-EC"/>
</dbReference>
<evidence type="ECO:0000256" key="2">
    <source>
        <dbReference type="ARBA" id="ARBA00023027"/>
    </source>
</evidence>
<dbReference type="RefSeq" id="WP_236987038.1">
    <property type="nucleotide sequence ID" value="NZ_AP023086.1"/>
</dbReference>
<dbReference type="InterPro" id="IPR023027">
    <property type="entry name" value="Mannitol_DH_CS"/>
</dbReference>
<gene>
    <name evidence="5" type="ORF">MARGE09_P1773</name>
</gene>
<sequence length="487" mass="53455">MINENDLCLSATQYAAAELPAGIVHIGLGAFVRAHFAVYLEKLLNAGQASYGMCAANIRSNAEIVEQLNRQQSYTVAEHDADGSIVLRQVSSICEVLYAGSGHVQALLERLKSPAVSIVSLTVTEKGYFFDASQQLLKLDAEEIQHDIANPNTPKTAIGILVASLRYYYDRHLPPFTILSCDNMPHNGQSTRSAVVQLAAKWDSQFSKWVEATVAFPSTMVDRIVPAATEESIIQINNLLVQAKAPWIQPYDQVPIACESFSQWVIEDTFSKGRPDFSLVGANFVDDVAPWEEMKLRMLNGSHSLIAYLGCLAGYQTVADCMTDDALVKLIKAYMLEEAAPTLNMPADVNLSTYAEALLVRFSNSSLQHQTRQIAMDGSQKIPQRWLQGACVNLRRGTHPKITALGLAAWIVYLQNSLAQDGYTVDDPLAETLVPLAVQANSMAGVIAFLQQPALAKFDLAAFPDVVKSIVHFITLLHRDVRSTFSH</sequence>
<protein>
    <submittedName>
        <fullName evidence="5">Fructuronate reductase</fullName>
        <ecNumber evidence="5">1.1.1.57</ecNumber>
    </submittedName>
</protein>
<dbReference type="EMBL" id="AP023086">
    <property type="protein sequence ID" value="BCD97572.1"/>
    <property type="molecule type" value="Genomic_DNA"/>
</dbReference>
<dbReference type="InterPro" id="IPR013131">
    <property type="entry name" value="Mannitol_DH_N"/>
</dbReference>
<dbReference type="Proteomes" id="UP001320119">
    <property type="component" value="Chromosome"/>
</dbReference>
<evidence type="ECO:0000259" key="3">
    <source>
        <dbReference type="Pfam" id="PF01232"/>
    </source>
</evidence>
<evidence type="ECO:0000256" key="1">
    <source>
        <dbReference type="ARBA" id="ARBA00023002"/>
    </source>
</evidence>
<dbReference type="KEGG" id="marq:MARGE09_P1773"/>
<dbReference type="InterPro" id="IPR000669">
    <property type="entry name" value="Mannitol_DH"/>
</dbReference>
<evidence type="ECO:0000313" key="5">
    <source>
        <dbReference type="EMBL" id="BCD97572.1"/>
    </source>
</evidence>
<dbReference type="PRINTS" id="PR00084">
    <property type="entry name" value="MTLDHDRGNASE"/>
</dbReference>
<keyword evidence="6" id="KW-1185">Reference proteome</keyword>
<accession>A0AAN1WH94</accession>
<dbReference type="InterPro" id="IPR013118">
    <property type="entry name" value="Mannitol_DH_C"/>
</dbReference>
<dbReference type="Gene3D" id="3.40.50.720">
    <property type="entry name" value="NAD(P)-binding Rossmann-like Domain"/>
    <property type="match status" value="1"/>
</dbReference>
<dbReference type="InterPro" id="IPR050988">
    <property type="entry name" value="Mannitol_DH/Oxidoreductase"/>
</dbReference>
<keyword evidence="1 5" id="KW-0560">Oxidoreductase</keyword>
<keyword evidence="2" id="KW-0520">NAD</keyword>
<reference evidence="5 6" key="1">
    <citation type="journal article" date="2022" name="IScience">
        <title>An ultrasensitive nanofiber-based assay for enzymatic hydrolysis and deep-sea microbial degradation of cellulose.</title>
        <authorList>
            <person name="Tsudome M."/>
            <person name="Tachioka M."/>
            <person name="Miyazaki M."/>
            <person name="Uchimura K."/>
            <person name="Tsuda M."/>
            <person name="Takaki Y."/>
            <person name="Deguchi S."/>
        </authorList>
    </citation>
    <scope>NUCLEOTIDE SEQUENCE [LARGE SCALE GENOMIC DNA]</scope>
    <source>
        <strain evidence="5 6">GE09</strain>
    </source>
</reference>
<dbReference type="PROSITE" id="PS00974">
    <property type="entry name" value="MANNITOL_DHGENASE"/>
    <property type="match status" value="1"/>
</dbReference>
<organism evidence="5 6">
    <name type="scientific">Marinagarivorans cellulosilyticus</name>
    <dbReference type="NCBI Taxonomy" id="2721545"/>
    <lineage>
        <taxon>Bacteria</taxon>
        <taxon>Pseudomonadati</taxon>
        <taxon>Pseudomonadota</taxon>
        <taxon>Gammaproteobacteria</taxon>
        <taxon>Cellvibrionales</taxon>
        <taxon>Cellvibrionaceae</taxon>
        <taxon>Marinagarivorans</taxon>
    </lineage>
</organism>